<dbReference type="AlphaFoldDB" id="A0A9Q3VC41"/>
<evidence type="ECO:0000313" key="1">
    <source>
        <dbReference type="EMBL" id="MCD3196067.1"/>
    </source>
</evidence>
<dbReference type="EMBL" id="JAAMYB010000023">
    <property type="protein sequence ID" value="MCD3196067.1"/>
    <property type="molecule type" value="Genomic_DNA"/>
</dbReference>
<name>A0A9Q3VC41_CLOBO</name>
<gene>
    <name evidence="1" type="ORF">G8S53_12435</name>
</gene>
<evidence type="ECO:0000313" key="2">
    <source>
        <dbReference type="Proteomes" id="UP000813637"/>
    </source>
</evidence>
<comment type="caution">
    <text evidence="1">The sequence shown here is derived from an EMBL/GenBank/DDBJ whole genome shotgun (WGS) entry which is preliminary data.</text>
</comment>
<sequence length="196" mass="23160">MSFDISKHNLKALKFRDELIELLKKYKCSLSTTGKDDRNMVLEFHDKELNQCQSYRMTEECENYNLYAENDNSCIMDKVIKEAFNRDYGGMSDLNNGQVTYDIITNDTNKAESKLIEIYDKLNLNGEVKYFAWAKNTKYILLKNGEFYRWIKPNTTTSRGYRCRKIIIDRNITMEELYSNILPICRTKGLEDVEIF</sequence>
<dbReference type="RefSeq" id="WP_003381408.1">
    <property type="nucleotide sequence ID" value="NZ_JAAMYB010000023.1"/>
</dbReference>
<organism evidence="1 2">
    <name type="scientific">Clostridium botulinum C</name>
    <dbReference type="NCBI Taxonomy" id="36828"/>
    <lineage>
        <taxon>Bacteria</taxon>
        <taxon>Bacillati</taxon>
        <taxon>Bacillota</taxon>
        <taxon>Clostridia</taxon>
        <taxon>Eubacteriales</taxon>
        <taxon>Clostridiaceae</taxon>
        <taxon>Clostridium</taxon>
    </lineage>
</organism>
<reference evidence="1" key="1">
    <citation type="submission" date="2020-02" db="EMBL/GenBank/DDBJ databases">
        <authorList>
            <person name="Fillo S."/>
            <person name="Giordani F."/>
            <person name="Tonon E."/>
            <person name="Drigo I."/>
            <person name="Anselmo A."/>
            <person name="Fortunato A."/>
            <person name="Bano L."/>
            <person name="Lista F."/>
        </authorList>
    </citation>
    <scope>NUCLEOTIDE SEQUENCE</scope>
    <source>
        <strain evidence="1">IZSVe-TV_9877_3_12</strain>
    </source>
</reference>
<accession>A0A9Q3VC41</accession>
<reference evidence="1" key="2">
    <citation type="journal article" date="2021" name="Microorganisms">
        <title>Extensive Genome Exploration of Clostridium botulinum Group III Field Strains.</title>
        <authorList>
            <person name="Fillo S."/>
            <person name="Giordani F."/>
            <person name="Tonon E."/>
            <person name="Drigo I."/>
            <person name="Anselmo A."/>
            <person name="Fortunato A."/>
            <person name="Lista F."/>
            <person name="Bano L."/>
        </authorList>
    </citation>
    <scope>NUCLEOTIDE SEQUENCE</scope>
    <source>
        <strain evidence="1">IZSVe-TV_9877_3_12</strain>
    </source>
</reference>
<dbReference type="Proteomes" id="UP000813637">
    <property type="component" value="Unassembled WGS sequence"/>
</dbReference>
<protein>
    <submittedName>
        <fullName evidence="1">Uncharacterized protein</fullName>
    </submittedName>
</protein>
<proteinExistence type="predicted"/>